<accession>A0A7R9LFV0</accession>
<dbReference type="Pfam" id="PF07703">
    <property type="entry name" value="A2M_BRD"/>
    <property type="match status" value="1"/>
</dbReference>
<dbReference type="SUPFAM" id="SSF49410">
    <property type="entry name" value="Alpha-macroglobulin receptor domain"/>
    <property type="match status" value="1"/>
</dbReference>
<dbReference type="InterPro" id="IPR008930">
    <property type="entry name" value="Terpenoid_cyclase/PrenylTrfase"/>
</dbReference>
<feature type="domain" description="Alpha-2-macroglobulin bait region" evidence="4">
    <location>
        <begin position="495"/>
        <end position="629"/>
    </location>
</feature>
<dbReference type="InterPro" id="IPR002890">
    <property type="entry name" value="MG2"/>
</dbReference>
<evidence type="ECO:0000256" key="2">
    <source>
        <dbReference type="PROSITE-ProRule" id="PRU00124"/>
    </source>
</evidence>
<dbReference type="InterPro" id="IPR047565">
    <property type="entry name" value="Alpha-macroglob_thiol-ester_cl"/>
</dbReference>
<evidence type="ECO:0000256" key="1">
    <source>
        <dbReference type="ARBA" id="ARBA00023157"/>
    </source>
</evidence>
<dbReference type="Gene3D" id="2.60.40.1940">
    <property type="match status" value="1"/>
</dbReference>
<dbReference type="PROSITE" id="PS50068">
    <property type="entry name" value="LDLRA_2"/>
    <property type="match status" value="1"/>
</dbReference>
<dbReference type="Gene3D" id="6.20.50.160">
    <property type="match status" value="1"/>
</dbReference>
<dbReference type="InterPro" id="IPR036055">
    <property type="entry name" value="LDL_receptor-like_sf"/>
</dbReference>
<dbReference type="InterPro" id="IPR050473">
    <property type="entry name" value="A2M/Complement_sys"/>
</dbReference>
<dbReference type="InterPro" id="IPR011625">
    <property type="entry name" value="A2M_N_BRD"/>
</dbReference>
<dbReference type="PANTHER" id="PTHR11412:SF172">
    <property type="entry name" value="LD23292P"/>
    <property type="match status" value="1"/>
</dbReference>
<dbReference type="GO" id="GO:0004866">
    <property type="term" value="F:endopeptidase inhibitor activity"/>
    <property type="evidence" value="ECO:0007669"/>
    <property type="project" value="InterPro"/>
</dbReference>
<evidence type="ECO:0000259" key="5">
    <source>
        <dbReference type="SMART" id="SM01360"/>
    </source>
</evidence>
<dbReference type="Pfam" id="PF07677">
    <property type="entry name" value="A2M_recep"/>
    <property type="match status" value="1"/>
</dbReference>
<dbReference type="Pfam" id="PF01835">
    <property type="entry name" value="MG2"/>
    <property type="match status" value="1"/>
</dbReference>
<dbReference type="SMART" id="SM01361">
    <property type="entry name" value="A2M_recep"/>
    <property type="match status" value="1"/>
</dbReference>
<name>A0A7R9LFV0_9ACAR</name>
<feature type="disulfide bond" evidence="2">
    <location>
        <begin position="717"/>
        <end position="735"/>
    </location>
</feature>
<dbReference type="InterPro" id="IPR002172">
    <property type="entry name" value="LDrepeatLR_classA_rpt"/>
</dbReference>
<dbReference type="Gene3D" id="2.60.40.690">
    <property type="entry name" value="Alpha-macroglobulin, receptor-binding domain"/>
    <property type="match status" value="1"/>
</dbReference>
<dbReference type="Pfam" id="PF17791">
    <property type="entry name" value="MG3"/>
    <property type="match status" value="1"/>
</dbReference>
<sequence>MWLSSIIWVSLLLNVQHFQPSECQSNKYFGLTGNEINRDLILQEPTYFVLASKTLRPGQVYRVSVTVYRSNLPITARASIQRNGVELSASVQECKERIPETLLLRVPPTSRPGVYKLRVEGNVNGVLGGTAFYNETYLEFSQRSMTIFVTTDKPIYMQGQTVRFRAIPITTDLKAFSDAIDIYMLDPRGAIMRRWLSRQSNLGAVSLEYPLSQQPVYGQNWTIRVVAQGQVEEKQFAVEEYYQTRFEVNVSMPAFFLQTDNYIYGSIMANFTSGIPVIGNLTIVYTLLSSNKQIVSQNYFDRPAIETTERYFKGYYEFRRPMTEVIDQLGGGSSLDGAKITVTAFVGERFLNLIYSGHARAYIFSSKVKLKLLGASPQVFKPPMPFKAYAAVSFNDGSPLPYDRLIYEKLEVRVKVQFHRLGSKMLQAMEVPMSLNNPGLWEISINLKEELNSKQLIDDVQYLSLDAFFRDANGDTIRAQELRAYSSYSPTDRLIQISTSTKQPKVGEYIIFHVRTNYYVKLFSYVIISKGMVLINGREEMSSSIKTFAVSLSPEMAPTSTIVIYDIARGSEVVADSLTFPVDGISRNNFTVTLNNRKDKTGDTIEVVVLGQPGTYVGLSALDKDLSLLQVGNQINYADVLRKMSTFDQSVTARNGTLHHLWLSREGRVDRFLHFPAPSYGIDANKTFESAGLVIFTDANVTQKYDNCNQTLGFLSCLDGTCYHSSKTCDGKYDCRDGTDEGSCAERDEYNLVQFRMSRTNRLQRLYDNTWLWKDINIGPLGYYIFKAPVPNAPVTWIVNAFGMSSTSGFGIQQSNIEYSSVRPFYMNVEMPPVCLIGEQIGVRISIFNYLPYEIEVIVVLARSHDYKFVHVEPFGRVQSYNPRTSYGQHQHLILIYPGRTSVVYMPIVAQRLGLINVTVMAKTQVAKDIVTKTLRVEPDGIPQYTHTSVVLDLSQGAYLIKYLETNVTESPIIPYRQERRYVFGSNKAKISVVGDVVGPSFPAMPMNATSMLRKPFDCAEQNMFNFAINMYTLFYLRLTGQRRSDLEKQAFKYLNIQYQRQLSYKNSDGSFRAFRWNNKPSVWMTAFCARILHKATFQEWENFLYIDPNIIQDAIAWLLKFQTPEGAFVETSLIPHNRRMNLTSKIYMDHSSLRNISLTAHVLITLAEVRDLRGDIGAKAATARTGAQRYLERMLHIITNYEDPYELAITSYALSLVNSVETDEAFNLLDQKMREVSGMRYWGREAIPPPKTQIENNRPFLLPRLPHKYDSSNIETTAYGLLVHIAKQAVIQKEIVEWLNNQRLYDAGWASTQDSVIALQALIEYAVQSRLREVTDIKITIEAPSSRNFSKTVHIGEDNLSQLQEFDIPNPFGAVIVKAQGSGLAIVQLDVQYNVDWPHLQIQPPVRAFDLDVTATFSGRNSSHITFRSCQRWVNTLESSASGLTVLEVTIPTGYVIQQQELDLIVKTTSLSNLEEARQYDRKVVFYFDYLDINPTCVSFTVQRWYPVANLTRYIPVRVYDYYAPGMY</sequence>
<dbReference type="InterPro" id="IPR011626">
    <property type="entry name" value="Alpha-macroglobulin_TED"/>
</dbReference>
<feature type="chain" id="PRO_5036403472" evidence="3">
    <location>
        <begin position="24"/>
        <end position="1529"/>
    </location>
</feature>
<feature type="signal peptide" evidence="3">
    <location>
        <begin position="1"/>
        <end position="23"/>
    </location>
</feature>
<dbReference type="SMART" id="SM01419">
    <property type="entry name" value="Thiol-ester_cl"/>
    <property type="match status" value="1"/>
</dbReference>
<feature type="disulfide bond" evidence="2">
    <location>
        <begin position="729"/>
        <end position="744"/>
    </location>
</feature>
<dbReference type="Gene3D" id="2.20.130.20">
    <property type="match status" value="1"/>
</dbReference>
<dbReference type="OrthoDB" id="6359008at2759"/>
<dbReference type="SUPFAM" id="SSF57424">
    <property type="entry name" value="LDL receptor-like module"/>
    <property type="match status" value="1"/>
</dbReference>
<reference evidence="7" key="1">
    <citation type="submission" date="2020-11" db="EMBL/GenBank/DDBJ databases">
        <authorList>
            <person name="Tran Van P."/>
        </authorList>
    </citation>
    <scope>NUCLEOTIDE SEQUENCE</scope>
</reference>
<dbReference type="InterPro" id="IPR036595">
    <property type="entry name" value="A-macroglobulin_rcpt-bd_sf"/>
</dbReference>
<dbReference type="InterPro" id="IPR001599">
    <property type="entry name" value="Macroglobln_a2"/>
</dbReference>
<comment type="caution">
    <text evidence="2">Lacks conserved residue(s) required for the propagation of feature annotation.</text>
</comment>
<dbReference type="Gene3D" id="1.50.10.20">
    <property type="match status" value="1"/>
</dbReference>
<evidence type="ECO:0000256" key="3">
    <source>
        <dbReference type="SAM" id="SignalP"/>
    </source>
</evidence>
<dbReference type="PANTHER" id="PTHR11412">
    <property type="entry name" value="MACROGLOBULIN / COMPLEMENT"/>
    <property type="match status" value="1"/>
</dbReference>
<dbReference type="Pfam" id="PF07678">
    <property type="entry name" value="TED_complement"/>
    <property type="match status" value="1"/>
</dbReference>
<proteinExistence type="predicted"/>
<protein>
    <submittedName>
        <fullName evidence="7">Uncharacterized protein</fullName>
    </submittedName>
</protein>
<dbReference type="Gene3D" id="4.10.400.10">
    <property type="entry name" value="Low-density Lipoprotein Receptor"/>
    <property type="match status" value="1"/>
</dbReference>
<dbReference type="EMBL" id="CAJPVJ010000449">
    <property type="protein sequence ID" value="CAG2162487.1"/>
    <property type="molecule type" value="Genomic_DNA"/>
</dbReference>
<dbReference type="EMBL" id="OC915274">
    <property type="protein sequence ID" value="CAD7639600.1"/>
    <property type="molecule type" value="Genomic_DNA"/>
</dbReference>
<dbReference type="Gene3D" id="2.60.40.10">
    <property type="entry name" value="Immunoglobulins"/>
    <property type="match status" value="2"/>
</dbReference>
<dbReference type="InterPro" id="IPR009048">
    <property type="entry name" value="A-macroglobulin_rcpt-bd"/>
</dbReference>
<dbReference type="SMART" id="SM01360">
    <property type="entry name" value="A2M"/>
    <property type="match status" value="1"/>
</dbReference>
<evidence type="ECO:0000313" key="8">
    <source>
        <dbReference type="Proteomes" id="UP000728032"/>
    </source>
</evidence>
<keyword evidence="3" id="KW-0732">Signal</keyword>
<keyword evidence="1 2" id="KW-1015">Disulfide bond</keyword>
<dbReference type="Proteomes" id="UP000728032">
    <property type="component" value="Unassembled WGS sequence"/>
</dbReference>
<organism evidence="7">
    <name type="scientific">Oppiella nova</name>
    <dbReference type="NCBI Taxonomy" id="334625"/>
    <lineage>
        <taxon>Eukaryota</taxon>
        <taxon>Metazoa</taxon>
        <taxon>Ecdysozoa</taxon>
        <taxon>Arthropoda</taxon>
        <taxon>Chelicerata</taxon>
        <taxon>Arachnida</taxon>
        <taxon>Acari</taxon>
        <taxon>Acariformes</taxon>
        <taxon>Sarcoptiformes</taxon>
        <taxon>Oribatida</taxon>
        <taxon>Brachypylina</taxon>
        <taxon>Oppioidea</taxon>
        <taxon>Oppiidae</taxon>
        <taxon>Oppiella</taxon>
    </lineage>
</organism>
<dbReference type="InterPro" id="IPR041555">
    <property type="entry name" value="MG3"/>
</dbReference>
<dbReference type="SUPFAM" id="SSF48239">
    <property type="entry name" value="Terpenoid cyclases/Protein prenyltransferases"/>
    <property type="match status" value="1"/>
</dbReference>
<evidence type="ECO:0000313" key="7">
    <source>
        <dbReference type="EMBL" id="CAD7639600.1"/>
    </source>
</evidence>
<dbReference type="Gene3D" id="2.60.40.1930">
    <property type="match status" value="3"/>
</dbReference>
<keyword evidence="8" id="KW-1185">Reference proteome</keyword>
<dbReference type="SMART" id="SM01359">
    <property type="entry name" value="A2M_N_2"/>
    <property type="match status" value="1"/>
</dbReference>
<dbReference type="CDD" id="cd00112">
    <property type="entry name" value="LDLa"/>
    <property type="match status" value="1"/>
</dbReference>
<dbReference type="InterPro" id="IPR013783">
    <property type="entry name" value="Ig-like_fold"/>
</dbReference>
<dbReference type="Pfam" id="PF00207">
    <property type="entry name" value="A2M"/>
    <property type="match status" value="1"/>
</dbReference>
<feature type="domain" description="Alpha-macroglobulin receptor-binding" evidence="6">
    <location>
        <begin position="1443"/>
        <end position="1529"/>
    </location>
</feature>
<evidence type="ECO:0000259" key="6">
    <source>
        <dbReference type="SMART" id="SM01361"/>
    </source>
</evidence>
<gene>
    <name evidence="7" type="ORF">ONB1V03_LOCUS2080</name>
</gene>
<feature type="domain" description="Alpha-2-macroglobulin" evidence="5">
    <location>
        <begin position="770"/>
        <end position="861"/>
    </location>
</feature>
<evidence type="ECO:0000259" key="4">
    <source>
        <dbReference type="SMART" id="SM01359"/>
    </source>
</evidence>
<dbReference type="GO" id="GO:0005615">
    <property type="term" value="C:extracellular space"/>
    <property type="evidence" value="ECO:0007669"/>
    <property type="project" value="InterPro"/>
</dbReference>
<dbReference type="SMART" id="SM00192">
    <property type="entry name" value="LDLa"/>
    <property type="match status" value="1"/>
</dbReference>